<dbReference type="AlphaFoldDB" id="A0A1V4K097"/>
<name>A0A1V4K097_PATFA</name>
<protein>
    <submittedName>
        <fullName evidence="2">Uncharacterized protein</fullName>
    </submittedName>
</protein>
<sequence>MNDDGSNRCRKVRMLPGNSELLCSSHQNCNIIACPLARVGNIVFCVRQKKTTSDLLKKPRQCVSLKEKGEPSVPVPPRSLTATPTQLGPKEKHFTTIPEKMLHALQKVRFVLRVFIN</sequence>
<gene>
    <name evidence="2" type="ORF">AV530_000108</name>
</gene>
<evidence type="ECO:0000313" key="2">
    <source>
        <dbReference type="EMBL" id="OPJ77811.1"/>
    </source>
</evidence>
<organism evidence="2 3">
    <name type="scientific">Patagioenas fasciata monilis</name>
    <dbReference type="NCBI Taxonomy" id="372326"/>
    <lineage>
        <taxon>Eukaryota</taxon>
        <taxon>Metazoa</taxon>
        <taxon>Chordata</taxon>
        <taxon>Craniata</taxon>
        <taxon>Vertebrata</taxon>
        <taxon>Euteleostomi</taxon>
        <taxon>Archelosauria</taxon>
        <taxon>Archosauria</taxon>
        <taxon>Dinosauria</taxon>
        <taxon>Saurischia</taxon>
        <taxon>Theropoda</taxon>
        <taxon>Coelurosauria</taxon>
        <taxon>Aves</taxon>
        <taxon>Neognathae</taxon>
        <taxon>Neoaves</taxon>
        <taxon>Columbimorphae</taxon>
        <taxon>Columbiformes</taxon>
        <taxon>Columbidae</taxon>
        <taxon>Patagioenas</taxon>
    </lineage>
</organism>
<accession>A0A1V4K097</accession>
<dbReference type="Proteomes" id="UP000190648">
    <property type="component" value="Unassembled WGS sequence"/>
</dbReference>
<dbReference type="EMBL" id="LSYS01005240">
    <property type="protein sequence ID" value="OPJ77811.1"/>
    <property type="molecule type" value="Genomic_DNA"/>
</dbReference>
<reference evidence="2 3" key="1">
    <citation type="submission" date="2016-02" db="EMBL/GenBank/DDBJ databases">
        <title>Band-tailed pigeon sequencing and assembly.</title>
        <authorList>
            <person name="Soares A.E."/>
            <person name="Novak B.J."/>
            <person name="Rice E.S."/>
            <person name="O'Connell B."/>
            <person name="Chang D."/>
            <person name="Weber S."/>
            <person name="Shapiro B."/>
        </authorList>
    </citation>
    <scope>NUCLEOTIDE SEQUENCE [LARGE SCALE GENOMIC DNA]</scope>
    <source>
        <strain evidence="2">BTP2013</strain>
        <tissue evidence="2">Blood</tissue>
    </source>
</reference>
<keyword evidence="3" id="KW-1185">Reference proteome</keyword>
<proteinExistence type="predicted"/>
<comment type="caution">
    <text evidence="2">The sequence shown here is derived from an EMBL/GenBank/DDBJ whole genome shotgun (WGS) entry which is preliminary data.</text>
</comment>
<evidence type="ECO:0000256" key="1">
    <source>
        <dbReference type="SAM" id="MobiDB-lite"/>
    </source>
</evidence>
<feature type="region of interest" description="Disordered" evidence="1">
    <location>
        <begin position="67"/>
        <end position="91"/>
    </location>
</feature>
<evidence type="ECO:0000313" key="3">
    <source>
        <dbReference type="Proteomes" id="UP000190648"/>
    </source>
</evidence>